<dbReference type="Proteomes" id="UP001057998">
    <property type="component" value="Chromosome 1"/>
</dbReference>
<evidence type="ECO:0000313" key="2">
    <source>
        <dbReference type="Proteomes" id="UP001057998"/>
    </source>
</evidence>
<reference evidence="1" key="1">
    <citation type="submission" date="2022-07" db="EMBL/GenBank/DDBJ databases">
        <title>Genome sequencing of Photobacterium atrarenae GJH2-4.</title>
        <authorList>
            <person name="Park S.-J."/>
        </authorList>
    </citation>
    <scope>NUCLEOTIDE SEQUENCE</scope>
    <source>
        <strain evidence="1">GJH2-4</strain>
    </source>
</reference>
<keyword evidence="2" id="KW-1185">Reference proteome</keyword>
<accession>A0ABY5GHU0</accession>
<sequence length="36" mass="4485">MVFPTSARPIPDRDWKEYLEKALEAIDEFFRQHWDF</sequence>
<proteinExistence type="predicted"/>
<evidence type="ECO:0000313" key="1">
    <source>
        <dbReference type="EMBL" id="UTV28746.1"/>
    </source>
</evidence>
<organism evidence="1 2">
    <name type="scientific">Photobacterium atrarenae</name>
    <dbReference type="NCBI Taxonomy" id="865757"/>
    <lineage>
        <taxon>Bacteria</taxon>
        <taxon>Pseudomonadati</taxon>
        <taxon>Pseudomonadota</taxon>
        <taxon>Gammaproteobacteria</taxon>
        <taxon>Vibrionales</taxon>
        <taxon>Vibrionaceae</taxon>
        <taxon>Photobacterium</taxon>
    </lineage>
</organism>
<dbReference type="EMBL" id="CP101508">
    <property type="protein sequence ID" value="UTV28746.1"/>
    <property type="molecule type" value="Genomic_DNA"/>
</dbReference>
<dbReference type="RefSeq" id="WP_255390065.1">
    <property type="nucleotide sequence ID" value="NZ_CP101508.1"/>
</dbReference>
<protein>
    <submittedName>
        <fullName evidence="1">RteC domain-containing protein</fullName>
    </submittedName>
</protein>
<gene>
    <name evidence="1" type="ORF">NNL38_05725</name>
</gene>
<name>A0ABY5GHU0_9GAMM</name>